<comment type="caution">
    <text evidence="8">The sequence shown here is derived from an EMBL/GenBank/DDBJ whole genome shotgun (WGS) entry which is preliminary data.</text>
</comment>
<feature type="transmembrane region" description="Helical" evidence="7">
    <location>
        <begin position="106"/>
        <end position="125"/>
    </location>
</feature>
<keyword evidence="2" id="KW-0813">Transport</keyword>
<gene>
    <name evidence="8" type="ORF">SeMB42_g03648</name>
</gene>
<evidence type="ECO:0000256" key="1">
    <source>
        <dbReference type="ARBA" id="ARBA00004141"/>
    </source>
</evidence>
<evidence type="ECO:0000256" key="4">
    <source>
        <dbReference type="ARBA" id="ARBA00022989"/>
    </source>
</evidence>
<feature type="transmembrane region" description="Helical" evidence="7">
    <location>
        <begin position="68"/>
        <end position="86"/>
    </location>
</feature>
<feature type="compositionally biased region" description="Pro residues" evidence="6">
    <location>
        <begin position="11"/>
        <end position="20"/>
    </location>
</feature>
<feature type="transmembrane region" description="Helical" evidence="7">
    <location>
        <begin position="395"/>
        <end position="417"/>
    </location>
</feature>
<feature type="transmembrane region" description="Helical" evidence="7">
    <location>
        <begin position="175"/>
        <end position="198"/>
    </location>
</feature>
<dbReference type="VEuPathDB" id="FungiDB:SeMB42_g03648"/>
<comment type="subcellular location">
    <subcellularLocation>
        <location evidence="1">Membrane</location>
        <topology evidence="1">Multi-pass membrane protein</topology>
    </subcellularLocation>
</comment>
<organism evidence="8 9">
    <name type="scientific">Synchytrium endobioticum</name>
    <dbReference type="NCBI Taxonomy" id="286115"/>
    <lineage>
        <taxon>Eukaryota</taxon>
        <taxon>Fungi</taxon>
        <taxon>Fungi incertae sedis</taxon>
        <taxon>Chytridiomycota</taxon>
        <taxon>Chytridiomycota incertae sedis</taxon>
        <taxon>Chytridiomycetes</taxon>
        <taxon>Synchytriales</taxon>
        <taxon>Synchytriaceae</taxon>
        <taxon>Synchytrium</taxon>
    </lineage>
</organism>
<evidence type="ECO:0000256" key="5">
    <source>
        <dbReference type="ARBA" id="ARBA00023136"/>
    </source>
</evidence>
<dbReference type="SUPFAM" id="SSF103473">
    <property type="entry name" value="MFS general substrate transporter"/>
    <property type="match status" value="1"/>
</dbReference>
<feature type="transmembrane region" description="Helical" evidence="7">
    <location>
        <begin position="145"/>
        <end position="163"/>
    </location>
</feature>
<dbReference type="STRING" id="286115.A0A507D526"/>
<feature type="transmembrane region" description="Helical" evidence="7">
    <location>
        <begin position="343"/>
        <end position="363"/>
    </location>
</feature>
<keyword evidence="9" id="KW-1185">Reference proteome</keyword>
<feature type="transmembrane region" description="Helical" evidence="7">
    <location>
        <begin position="369"/>
        <end position="388"/>
    </location>
</feature>
<dbReference type="FunFam" id="1.20.1250.20:FF:000013">
    <property type="entry name" value="MFS general substrate transporter"/>
    <property type="match status" value="1"/>
</dbReference>
<sequence>MSPDAASHPAQLPPDTMPPPLLYLPLPHQEPFSDDTICKPSPLPIQEPHCKPTKVDQTALLRKIDSRLLPWLIICYIFSIIDRVNLGNAKIANSETADSLQQSLNLTGLQFNSAVAVFFITYCLFEIPSNLMLKRATPSVWFARIILGMLEAGFYPGIAYYISFWYTAQERATRLAIISIAGSLSGAFGGLLASAISFMNGLGGLRGWQWLFLLEGIPSIILGIFTYWVLPDFPQTAAFLTPEEREYAANRLPPDAPTMTAPHLNWAELKDSLLDPIWWLWILAYFFMNNANNGQGFFTPVIIQNLGFKSWEAQLLTIPPNVFGFFATLYWSWHSDQTKERGLHIITGILCMALGYLILATTTSVTARYLAVFLTTAVNVAIIPFFAFRLDTSRGTTACGVAIAAVVGIGNLGGVTSPYLFPDSTAPNYIPGCWILFGILCLDIPIIYFLKYYYERKQSSETEKGTDLVPTSA</sequence>
<keyword evidence="4 7" id="KW-1133">Transmembrane helix</keyword>
<dbReference type="Proteomes" id="UP000317494">
    <property type="component" value="Unassembled WGS sequence"/>
</dbReference>
<feature type="transmembrane region" description="Helical" evidence="7">
    <location>
        <begin position="210"/>
        <end position="230"/>
    </location>
</feature>
<feature type="transmembrane region" description="Helical" evidence="7">
    <location>
        <begin position="429"/>
        <end position="450"/>
    </location>
</feature>
<evidence type="ECO:0000313" key="9">
    <source>
        <dbReference type="Proteomes" id="UP000317494"/>
    </source>
</evidence>
<dbReference type="GO" id="GO:0022857">
    <property type="term" value="F:transmembrane transporter activity"/>
    <property type="evidence" value="ECO:0007669"/>
    <property type="project" value="InterPro"/>
</dbReference>
<evidence type="ECO:0000256" key="7">
    <source>
        <dbReference type="SAM" id="Phobius"/>
    </source>
</evidence>
<protein>
    <recommendedName>
        <fullName evidence="10">Major facilitator superfamily (MFS) profile domain-containing protein</fullName>
    </recommendedName>
</protein>
<feature type="region of interest" description="Disordered" evidence="6">
    <location>
        <begin position="1"/>
        <end position="20"/>
    </location>
</feature>
<dbReference type="AlphaFoldDB" id="A0A507D526"/>
<dbReference type="Pfam" id="PF07690">
    <property type="entry name" value="MFS_1"/>
    <property type="match status" value="1"/>
</dbReference>
<dbReference type="InterPro" id="IPR036259">
    <property type="entry name" value="MFS_trans_sf"/>
</dbReference>
<keyword evidence="3 7" id="KW-0812">Transmembrane</keyword>
<evidence type="ECO:0008006" key="10">
    <source>
        <dbReference type="Google" id="ProtNLM"/>
    </source>
</evidence>
<evidence type="ECO:0000256" key="6">
    <source>
        <dbReference type="SAM" id="MobiDB-lite"/>
    </source>
</evidence>
<dbReference type="EMBL" id="QEAN01000133">
    <property type="protein sequence ID" value="TPX46534.1"/>
    <property type="molecule type" value="Genomic_DNA"/>
</dbReference>
<dbReference type="Gene3D" id="1.20.1250.20">
    <property type="entry name" value="MFS general substrate transporter like domains"/>
    <property type="match status" value="2"/>
</dbReference>
<evidence type="ECO:0000313" key="8">
    <source>
        <dbReference type="EMBL" id="TPX46534.1"/>
    </source>
</evidence>
<feature type="transmembrane region" description="Helical" evidence="7">
    <location>
        <begin position="313"/>
        <end position="331"/>
    </location>
</feature>
<reference evidence="8 9" key="1">
    <citation type="journal article" date="2019" name="Sci. Rep.">
        <title>Comparative genomics of chytrid fungi reveal insights into the obligate biotrophic and pathogenic lifestyle of Synchytrium endobioticum.</title>
        <authorList>
            <person name="van de Vossenberg B.T.L.H."/>
            <person name="Warris S."/>
            <person name="Nguyen H.D.T."/>
            <person name="van Gent-Pelzer M.P.E."/>
            <person name="Joly D.L."/>
            <person name="van de Geest H.C."/>
            <person name="Bonants P.J.M."/>
            <person name="Smith D.S."/>
            <person name="Levesque C.A."/>
            <person name="van der Lee T.A.J."/>
        </authorList>
    </citation>
    <scope>NUCLEOTIDE SEQUENCE [LARGE SCALE GENOMIC DNA]</scope>
    <source>
        <strain evidence="8 9">MB42</strain>
    </source>
</reference>
<dbReference type="InterPro" id="IPR011701">
    <property type="entry name" value="MFS"/>
</dbReference>
<dbReference type="GO" id="GO:0016020">
    <property type="term" value="C:membrane"/>
    <property type="evidence" value="ECO:0007669"/>
    <property type="project" value="UniProtKB-SubCell"/>
</dbReference>
<evidence type="ECO:0000256" key="2">
    <source>
        <dbReference type="ARBA" id="ARBA00022448"/>
    </source>
</evidence>
<name>A0A507D526_9FUNG</name>
<evidence type="ECO:0000256" key="3">
    <source>
        <dbReference type="ARBA" id="ARBA00022692"/>
    </source>
</evidence>
<keyword evidence="5 7" id="KW-0472">Membrane</keyword>
<dbReference type="PANTHER" id="PTHR43791">
    <property type="entry name" value="PERMEASE-RELATED"/>
    <property type="match status" value="1"/>
</dbReference>
<accession>A0A507D526</accession>
<dbReference type="PANTHER" id="PTHR43791:SF36">
    <property type="entry name" value="TRANSPORTER, PUTATIVE (AFU_ORTHOLOGUE AFUA_6G08340)-RELATED"/>
    <property type="match status" value="1"/>
</dbReference>
<proteinExistence type="predicted"/>